<dbReference type="EMBL" id="OU893349">
    <property type="protein sequence ID" value="CAG9787789.1"/>
    <property type="molecule type" value="Genomic_DNA"/>
</dbReference>
<dbReference type="OrthoDB" id="5859291at2759"/>
<keyword evidence="2" id="KW-1185">Reference proteome</keyword>
<proteinExistence type="predicted"/>
<evidence type="ECO:0008006" key="3">
    <source>
        <dbReference type="Google" id="ProtNLM"/>
    </source>
</evidence>
<reference evidence="1" key="1">
    <citation type="submission" date="2021-12" db="EMBL/GenBank/DDBJ databases">
        <authorList>
            <person name="King R."/>
        </authorList>
    </citation>
    <scope>NUCLEOTIDE SEQUENCE</scope>
</reference>
<accession>A0A9N9R154</accession>
<evidence type="ECO:0000313" key="1">
    <source>
        <dbReference type="EMBL" id="CAG9787789.1"/>
    </source>
</evidence>
<dbReference type="InterPro" id="IPR032675">
    <property type="entry name" value="LRR_dom_sf"/>
</dbReference>
<dbReference type="SMART" id="SM00367">
    <property type="entry name" value="LRR_CC"/>
    <property type="match status" value="2"/>
</dbReference>
<dbReference type="Gene3D" id="3.80.10.10">
    <property type="entry name" value="Ribonuclease Inhibitor"/>
    <property type="match status" value="2"/>
</dbReference>
<protein>
    <recommendedName>
        <fullName evidence="3">Mitochondrial ATP synthase regulatory component factor B</fullName>
    </recommendedName>
</protein>
<dbReference type="InterPro" id="IPR006553">
    <property type="entry name" value="Leu-rich_rpt_Cys-con_subtyp"/>
</dbReference>
<reference evidence="1" key="2">
    <citation type="submission" date="2022-10" db="EMBL/GenBank/DDBJ databases">
        <authorList>
            <consortium name="ENA_rothamsted_submissions"/>
            <consortium name="culmorum"/>
            <person name="King R."/>
        </authorList>
    </citation>
    <scope>NUCLEOTIDE SEQUENCE</scope>
</reference>
<dbReference type="AlphaFoldDB" id="A0A9N9R154"/>
<evidence type="ECO:0000313" key="2">
    <source>
        <dbReference type="Proteomes" id="UP001153714"/>
    </source>
</evidence>
<gene>
    <name evidence="1" type="ORF">DIATSA_LOCUS5646</name>
</gene>
<organism evidence="1 2">
    <name type="scientific">Diatraea saccharalis</name>
    <name type="common">sugarcane borer</name>
    <dbReference type="NCBI Taxonomy" id="40085"/>
    <lineage>
        <taxon>Eukaryota</taxon>
        <taxon>Metazoa</taxon>
        <taxon>Ecdysozoa</taxon>
        <taxon>Arthropoda</taxon>
        <taxon>Hexapoda</taxon>
        <taxon>Insecta</taxon>
        <taxon>Pterygota</taxon>
        <taxon>Neoptera</taxon>
        <taxon>Endopterygota</taxon>
        <taxon>Lepidoptera</taxon>
        <taxon>Glossata</taxon>
        <taxon>Ditrysia</taxon>
        <taxon>Pyraloidea</taxon>
        <taxon>Crambidae</taxon>
        <taxon>Crambinae</taxon>
        <taxon>Diatraea</taxon>
    </lineage>
</organism>
<dbReference type="SUPFAM" id="SSF52047">
    <property type="entry name" value="RNI-like"/>
    <property type="match status" value="1"/>
</dbReference>
<name>A0A9N9R154_9NEOP</name>
<dbReference type="Proteomes" id="UP001153714">
    <property type="component" value="Chromosome 18"/>
</dbReference>
<sequence>MMFNKPDPQRLLQVGPDRACAEWVLRNGGKVVWANGQSLADYNNLPPEDEIQQKLIEIDGTDSSISHYGFPHLSNILNILFFISCFSINFKNTTFLEGCSKLERVILHNSKYIDDRAMKGLSYGKETLLHVQVSRCPNITDDGLKELTVLSKLQKLILFDLQSVSDLHKCKEYLKSQLPQCSVKGNVK</sequence>